<dbReference type="OMA" id="HESGYVE"/>
<reference evidence="1 2" key="1">
    <citation type="journal article" date="2006" name="Science">
        <title>Phytophthora genome sequences uncover evolutionary origins and mechanisms of pathogenesis.</title>
        <authorList>
            <person name="Tyler B.M."/>
            <person name="Tripathy S."/>
            <person name="Zhang X."/>
            <person name="Dehal P."/>
            <person name="Jiang R.H."/>
            <person name="Aerts A."/>
            <person name="Arredondo F.D."/>
            <person name="Baxter L."/>
            <person name="Bensasson D."/>
            <person name="Beynon J.L."/>
            <person name="Chapman J."/>
            <person name="Damasceno C.M."/>
            <person name="Dorrance A.E."/>
            <person name="Dou D."/>
            <person name="Dickerman A.W."/>
            <person name="Dubchak I.L."/>
            <person name="Garbelotto M."/>
            <person name="Gijzen M."/>
            <person name="Gordon S.G."/>
            <person name="Govers F."/>
            <person name="Grunwald N.J."/>
            <person name="Huang W."/>
            <person name="Ivors K.L."/>
            <person name="Jones R.W."/>
            <person name="Kamoun S."/>
            <person name="Krampis K."/>
            <person name="Lamour K.H."/>
            <person name="Lee M.K."/>
            <person name="McDonald W.H."/>
            <person name="Medina M."/>
            <person name="Meijer H.J."/>
            <person name="Nordberg E.K."/>
            <person name="Maclean D.J."/>
            <person name="Ospina-Giraldo M.D."/>
            <person name="Morris P.F."/>
            <person name="Phuntumart V."/>
            <person name="Putnam N.H."/>
            <person name="Rash S."/>
            <person name="Rose J.K."/>
            <person name="Sakihama Y."/>
            <person name="Salamov A.A."/>
            <person name="Savidor A."/>
            <person name="Scheuring C.F."/>
            <person name="Smith B.M."/>
            <person name="Sobral B.W."/>
            <person name="Terry A."/>
            <person name="Torto-Alalibo T.A."/>
            <person name="Win J."/>
            <person name="Xu Z."/>
            <person name="Zhang H."/>
            <person name="Grigoriev I.V."/>
            <person name="Rokhsar D.S."/>
            <person name="Boore J.L."/>
        </authorList>
    </citation>
    <scope>NUCLEOTIDE SEQUENCE [LARGE SCALE GENOMIC DNA]</scope>
    <source>
        <strain evidence="1 2">P6497</strain>
    </source>
</reference>
<dbReference type="EMBL" id="JH159152">
    <property type="protein sequence ID" value="EGZ23375.1"/>
    <property type="molecule type" value="Genomic_DNA"/>
</dbReference>
<evidence type="ECO:0000313" key="1">
    <source>
        <dbReference type="EMBL" id="EGZ23375.1"/>
    </source>
</evidence>
<dbReference type="KEGG" id="psoj:PHYSODRAFT_478451"/>
<dbReference type="InParanoid" id="G4Z012"/>
<dbReference type="AlphaFoldDB" id="G4Z012"/>
<dbReference type="Proteomes" id="UP000002640">
    <property type="component" value="Unassembled WGS sequence"/>
</dbReference>
<organism evidence="1 2">
    <name type="scientific">Phytophthora sojae (strain P6497)</name>
    <name type="common">Soybean stem and root rot agent</name>
    <name type="synonym">Phytophthora megasperma f. sp. glycines</name>
    <dbReference type="NCBI Taxonomy" id="1094619"/>
    <lineage>
        <taxon>Eukaryota</taxon>
        <taxon>Sar</taxon>
        <taxon>Stramenopiles</taxon>
        <taxon>Oomycota</taxon>
        <taxon>Peronosporomycetes</taxon>
        <taxon>Peronosporales</taxon>
        <taxon>Peronosporaceae</taxon>
        <taxon>Phytophthora</taxon>
    </lineage>
</organism>
<accession>G4Z012</accession>
<proteinExistence type="predicted"/>
<name>G4Z012_PHYSP</name>
<dbReference type="RefSeq" id="XP_009518663.1">
    <property type="nucleotide sequence ID" value="XM_009520368.1"/>
</dbReference>
<sequence>MLAFHATTSSFDGSKLPRTAKVTRGANKIKRVIYSIMLTNLRRDVELGLVNPITELQRLYLDRKAGDGIASATASLFAHYAQERQRSVTTEVPASFWAGPHELRAMVQYMREPLIVLGVNQHGDAHVQKYMYKDYRIPDGSVHESGYVEALPDMVARDYLCECWELYTIPAMLVLRRNEMRFNGVQHGELLTMWNVEGNSDYADTLDASFGWIAGVQQRNADRGELLQDGEVLARPGHVNAAIIRDCPTLSYWGAADDRRGGVGILINPYGAFANAQPLWSNN</sequence>
<evidence type="ECO:0000313" key="2">
    <source>
        <dbReference type="Proteomes" id="UP000002640"/>
    </source>
</evidence>
<keyword evidence="2" id="KW-1185">Reference proteome</keyword>
<gene>
    <name evidence="1" type="ORF">PHYSODRAFT_478451</name>
</gene>
<protein>
    <submittedName>
        <fullName evidence="1">Uncharacterized protein</fullName>
    </submittedName>
</protein>
<dbReference type="GeneID" id="20655005"/>